<dbReference type="OrthoDB" id="199574at2759"/>
<dbReference type="Gene3D" id="1.25.40.990">
    <property type="match status" value="1"/>
</dbReference>
<dbReference type="InterPro" id="IPR005062">
    <property type="entry name" value="SAC3/GANP/THP3_conserved"/>
</dbReference>
<dbReference type="AlphaFoldDB" id="A0A448Z788"/>
<name>A0A448Z788_9STRA</name>
<protein>
    <recommendedName>
        <fullName evidence="1">SAC3/GANP/THP3 conserved domain-containing protein</fullName>
    </recommendedName>
</protein>
<dbReference type="Proteomes" id="UP000291116">
    <property type="component" value="Unassembled WGS sequence"/>
</dbReference>
<dbReference type="PANTHER" id="PTHR12436">
    <property type="entry name" value="80 KDA MCM3-ASSOCIATED PROTEIN"/>
    <property type="match status" value="1"/>
</dbReference>
<dbReference type="InterPro" id="IPR045107">
    <property type="entry name" value="SAC3/GANP/THP3"/>
</dbReference>
<gene>
    <name evidence="2" type="ORF">PSNMU_V1.4_AUG-EV-PASAV3_0046980</name>
</gene>
<dbReference type="Pfam" id="PF03399">
    <property type="entry name" value="SAC3_GANP"/>
    <property type="match status" value="1"/>
</dbReference>
<sequence>MRLTAAPKADDVRPLPVLRKSLAHVKAHYIQYEDFDFANEQLKSIRQDITVQHLQNNFVLEVYETHSRILLENGDLNEFNQCQTMIKSLTSSEHPTSASERTLGGHQHNRYFGSSKRHTKGSDILVQCEETADEFRAYNLLYDLVQNSWCDLKVHIGSTRIGVEIANQAQDPKTSKRSNRIPLITRGSSVFHALSVVKAIIDDDYLAFFRLYESAPHMSAYLMDFLVRRVRNVAYTRIISAFRPTISTEYFREALAFRDLEETRQFLIDKGAVFLNDNDGDPLFWIDCKATYAVYLHRTK</sequence>
<evidence type="ECO:0000259" key="1">
    <source>
        <dbReference type="Pfam" id="PF03399"/>
    </source>
</evidence>
<keyword evidence="3" id="KW-1185">Reference proteome</keyword>
<organism evidence="2 3">
    <name type="scientific">Pseudo-nitzschia multistriata</name>
    <dbReference type="NCBI Taxonomy" id="183589"/>
    <lineage>
        <taxon>Eukaryota</taxon>
        <taxon>Sar</taxon>
        <taxon>Stramenopiles</taxon>
        <taxon>Ochrophyta</taxon>
        <taxon>Bacillariophyta</taxon>
        <taxon>Bacillariophyceae</taxon>
        <taxon>Bacillariophycidae</taxon>
        <taxon>Bacillariales</taxon>
        <taxon>Bacillariaceae</taxon>
        <taxon>Pseudo-nitzschia</taxon>
    </lineage>
</organism>
<dbReference type="GO" id="GO:0005634">
    <property type="term" value="C:nucleus"/>
    <property type="evidence" value="ECO:0007669"/>
    <property type="project" value="TreeGrafter"/>
</dbReference>
<feature type="domain" description="SAC3/GANP/THP3 conserved" evidence="1">
    <location>
        <begin position="5"/>
        <end position="268"/>
    </location>
</feature>
<proteinExistence type="predicted"/>
<evidence type="ECO:0000313" key="2">
    <source>
        <dbReference type="EMBL" id="VEU37886.1"/>
    </source>
</evidence>
<dbReference type="PANTHER" id="PTHR12436:SF4">
    <property type="entry name" value="LEUKOCYTE RECEPTOR CLUSTER MEMBER 8"/>
    <property type="match status" value="1"/>
</dbReference>
<reference evidence="2 3" key="1">
    <citation type="submission" date="2019-01" db="EMBL/GenBank/DDBJ databases">
        <authorList>
            <person name="Ferrante I. M."/>
        </authorList>
    </citation>
    <scope>NUCLEOTIDE SEQUENCE [LARGE SCALE GENOMIC DNA]</scope>
    <source>
        <strain evidence="2 3">B856</strain>
    </source>
</reference>
<dbReference type="EMBL" id="CAACVS010000147">
    <property type="protein sequence ID" value="VEU37886.1"/>
    <property type="molecule type" value="Genomic_DNA"/>
</dbReference>
<accession>A0A448Z788</accession>
<evidence type="ECO:0000313" key="3">
    <source>
        <dbReference type="Proteomes" id="UP000291116"/>
    </source>
</evidence>